<dbReference type="Pfam" id="PF00496">
    <property type="entry name" value="SBP_bac_5"/>
    <property type="match status" value="1"/>
</dbReference>
<dbReference type="InterPro" id="IPR000914">
    <property type="entry name" value="SBP_5_dom"/>
</dbReference>
<dbReference type="KEGG" id="toy:FO059_18080"/>
<keyword evidence="4" id="KW-0614">Plasmid</keyword>
<dbReference type="CDD" id="cd00995">
    <property type="entry name" value="PBP2_NikA_DppA_OppA_like"/>
    <property type="match status" value="1"/>
</dbReference>
<dbReference type="EMBL" id="CP041766">
    <property type="protein sequence ID" value="QDQ99506.1"/>
    <property type="molecule type" value="Genomic_DNA"/>
</dbReference>
<feature type="signal peptide" evidence="2">
    <location>
        <begin position="1"/>
        <end position="38"/>
    </location>
</feature>
<name>A0A516X8V5_9ACTN</name>
<evidence type="ECO:0000313" key="4">
    <source>
        <dbReference type="EMBL" id="QDQ99506.1"/>
    </source>
</evidence>
<dbReference type="Gene3D" id="3.10.105.10">
    <property type="entry name" value="Dipeptide-binding Protein, Domain 3"/>
    <property type="match status" value="1"/>
</dbReference>
<evidence type="ECO:0000313" key="5">
    <source>
        <dbReference type="Proteomes" id="UP000317344"/>
    </source>
</evidence>
<dbReference type="PANTHER" id="PTHR30290:SF38">
    <property type="entry name" value="D,D-DIPEPTIDE-BINDING PERIPLASMIC PROTEIN DDPA-RELATED"/>
    <property type="match status" value="1"/>
</dbReference>
<dbReference type="OrthoDB" id="9796817at2"/>
<dbReference type="AlphaFoldDB" id="A0A516X8V5"/>
<dbReference type="PIRSF" id="PIRSF002741">
    <property type="entry name" value="MppA"/>
    <property type="match status" value="1"/>
</dbReference>
<sequence>MGVSMRVKPPIRPRALRPLRLLVGLALAGSLVASCASADGEASGDSDTAVKVEHGIVGDQPEPGAPREGGMLTMASYTSITSLDPAKTPAMGSTGGTELAAIYDVLMRYDEDEGEFAPQLAESLDVSDDGLVSTLTLRDGVTFSNGDPLDARSVTWSIQRYNDSHGDGAQLWESMVQSVEATGPYTVVFTLRQPWSEFPAMLAAGHGMIVSPRSVAGEDFVPIGAGPFVLDRFAPHEKLELSARRDYWDGPPHLDSIRFVGLTGDSAKVEALNAGDVQLAYLRSPRVIRQARADDRAGYIQTYPLASVLMVNNSVGRPGGDVRVRRAIAQAIDLDAFNKRVDDGDGLPGAQIFPEWSPLHPDVEGIAYDPDSAAQLLDAAKRDGYDGHLSFLGVAAAKSQTTALAVQSMLQAVGFTVTLDLQASVADVIKKLNVDRDYDLSFSGISLPDAAPVNKLTRALRSTSDSNYLNYDNSEMDSLLSRLQSTDAGSAARRELLGELQNLVNDTVPFVALGAAPTFTLWSDRLYGVDPTIDSILLFGNAWIEP</sequence>
<gene>
    <name evidence="4" type="ORF">FO059_18080</name>
</gene>
<dbReference type="GO" id="GO:0043190">
    <property type="term" value="C:ATP-binding cassette (ABC) transporter complex"/>
    <property type="evidence" value="ECO:0007669"/>
    <property type="project" value="InterPro"/>
</dbReference>
<dbReference type="SUPFAM" id="SSF53850">
    <property type="entry name" value="Periplasmic binding protein-like II"/>
    <property type="match status" value="1"/>
</dbReference>
<dbReference type="InterPro" id="IPR039424">
    <property type="entry name" value="SBP_5"/>
</dbReference>
<evidence type="ECO:0000256" key="2">
    <source>
        <dbReference type="SAM" id="SignalP"/>
    </source>
</evidence>
<reference evidence="4 5" key="2">
    <citation type="submission" date="2019-07" db="EMBL/GenBank/DDBJ databases">
        <authorList>
            <person name="Huang Y."/>
        </authorList>
    </citation>
    <scope>NUCLEOTIDE SEQUENCE [LARGE SCALE GENOMIC DNA]</scope>
    <source>
        <strain evidence="4 5">HY188</strain>
        <plasmid evidence="4 5">unnamed</plasmid>
    </source>
</reference>
<accession>A0A516X8V5</accession>
<feature type="chain" id="PRO_5021931667" evidence="2">
    <location>
        <begin position="39"/>
        <end position="546"/>
    </location>
</feature>
<dbReference type="PROSITE" id="PS51257">
    <property type="entry name" value="PROKAR_LIPOPROTEIN"/>
    <property type="match status" value="1"/>
</dbReference>
<dbReference type="GO" id="GO:0015833">
    <property type="term" value="P:peptide transport"/>
    <property type="evidence" value="ECO:0007669"/>
    <property type="project" value="TreeGrafter"/>
</dbReference>
<organism evidence="4 5">
    <name type="scientific">Tomitella fengzijianii</name>
    <dbReference type="NCBI Taxonomy" id="2597660"/>
    <lineage>
        <taxon>Bacteria</taxon>
        <taxon>Bacillati</taxon>
        <taxon>Actinomycetota</taxon>
        <taxon>Actinomycetes</taxon>
        <taxon>Mycobacteriales</taxon>
        <taxon>Tomitella</taxon>
    </lineage>
</organism>
<reference evidence="4 5" key="1">
    <citation type="submission" date="2019-07" db="EMBL/GenBank/DDBJ databases">
        <title>Tomitella cavernea sp. nov., an actinomycete isolated from soil.</title>
        <authorList>
            <person name="Cheng J."/>
        </authorList>
    </citation>
    <scope>NUCLEOTIDE SEQUENCE [LARGE SCALE GENOMIC DNA]</scope>
    <source>
        <strain evidence="4 5">HY188</strain>
        <plasmid evidence="4 5">unnamed</plasmid>
    </source>
</reference>
<evidence type="ECO:0000256" key="1">
    <source>
        <dbReference type="ARBA" id="ARBA00022729"/>
    </source>
</evidence>
<protein>
    <submittedName>
        <fullName evidence="4">ABC transporter substrate-binding protein</fullName>
    </submittedName>
</protein>
<dbReference type="PANTHER" id="PTHR30290">
    <property type="entry name" value="PERIPLASMIC BINDING COMPONENT OF ABC TRANSPORTER"/>
    <property type="match status" value="1"/>
</dbReference>
<dbReference type="GO" id="GO:0042597">
    <property type="term" value="C:periplasmic space"/>
    <property type="evidence" value="ECO:0007669"/>
    <property type="project" value="UniProtKB-ARBA"/>
</dbReference>
<feature type="domain" description="Solute-binding protein family 5" evidence="3">
    <location>
        <begin position="115"/>
        <end position="465"/>
    </location>
</feature>
<dbReference type="GO" id="GO:1904680">
    <property type="term" value="F:peptide transmembrane transporter activity"/>
    <property type="evidence" value="ECO:0007669"/>
    <property type="project" value="TreeGrafter"/>
</dbReference>
<keyword evidence="1 2" id="KW-0732">Signal</keyword>
<dbReference type="Proteomes" id="UP000317344">
    <property type="component" value="Plasmid unnamed"/>
</dbReference>
<evidence type="ECO:0000259" key="3">
    <source>
        <dbReference type="Pfam" id="PF00496"/>
    </source>
</evidence>
<dbReference type="InterPro" id="IPR030678">
    <property type="entry name" value="Peptide/Ni-bd"/>
</dbReference>
<dbReference type="Gene3D" id="3.40.190.10">
    <property type="entry name" value="Periplasmic binding protein-like II"/>
    <property type="match status" value="1"/>
</dbReference>
<geneLocation type="plasmid" evidence="4">
    <name>unnamed</name>
</geneLocation>
<keyword evidence="5" id="KW-1185">Reference proteome</keyword>
<proteinExistence type="predicted"/>